<evidence type="ECO:0000313" key="2">
    <source>
        <dbReference type="Proteomes" id="UP001175353"/>
    </source>
</evidence>
<dbReference type="GO" id="GO:0043291">
    <property type="term" value="C:RAVE complex"/>
    <property type="evidence" value="ECO:0007669"/>
    <property type="project" value="TreeGrafter"/>
</dbReference>
<dbReference type="PANTHER" id="PTHR13618">
    <property type="entry name" value="LEUCINE ZIPPER CONTAINING TRANSCRIPTION FACTOR LZF1"/>
    <property type="match status" value="1"/>
</dbReference>
<proteinExistence type="predicted"/>
<gene>
    <name evidence="1" type="ORF">LTR91_005251</name>
</gene>
<name>A0AAN6QY15_9PEZI</name>
<reference evidence="1" key="1">
    <citation type="submission" date="2023-06" db="EMBL/GenBank/DDBJ databases">
        <title>Black Yeasts Isolated from many extreme environments.</title>
        <authorList>
            <person name="Coleine C."/>
            <person name="Stajich J.E."/>
            <person name="Selbmann L."/>
        </authorList>
    </citation>
    <scope>NUCLEOTIDE SEQUENCE</scope>
    <source>
        <strain evidence="1">CCFEE 5200</strain>
    </source>
</reference>
<dbReference type="Proteomes" id="UP001175353">
    <property type="component" value="Unassembled WGS sequence"/>
</dbReference>
<evidence type="ECO:0008006" key="3">
    <source>
        <dbReference type="Google" id="ProtNLM"/>
    </source>
</evidence>
<accession>A0AAN6QY15</accession>
<dbReference type="Pfam" id="PF10259">
    <property type="entry name" value="Rogdi_lz"/>
    <property type="match status" value="1"/>
</dbReference>
<evidence type="ECO:0000313" key="1">
    <source>
        <dbReference type="EMBL" id="KAK1001775.1"/>
    </source>
</evidence>
<keyword evidence="2" id="KW-1185">Reference proteome</keyword>
<protein>
    <recommendedName>
        <fullName evidence="3">RAVE subunit 2/Rogdi</fullName>
    </recommendedName>
</protein>
<dbReference type="InterPro" id="IPR028241">
    <property type="entry name" value="RAVE2/Rogdi"/>
</dbReference>
<dbReference type="PANTHER" id="PTHR13618:SF1">
    <property type="entry name" value="PROTEIN ROGDI HOMOLOG"/>
    <property type="match status" value="1"/>
</dbReference>
<comment type="caution">
    <text evidence="1">The sequence shown here is derived from an EMBL/GenBank/DDBJ whole genome shotgun (WGS) entry which is preliminary data.</text>
</comment>
<sequence length="326" mass="35086">MAGLTGRERFTIIAQPDLIEQEESTLARELAWILSSLQDTLQSLKAGLEECAALLAPSEPGSTLVLSSLRSENLKGFITRVGTRIVKGDIQLRLPSVPVPRGQPSYKLSISTQPTAPTLAFEQLTTTRTLINACLDVVDATRWTGDATNADFISGQIRLLHENIQEAKAALKGWTPSQKLWYDDPVDPAAFTPALPANVSFHLCISEAAVLLHVRTLEATNSNTGTSTPLPVTTAAGLVPAPSYSGFSIRDRLAGVLGGGKQIVHDEAHEVFVYKGQEVRVKEKVRVESQDPSLMAAMAKLGALERNVALARRALDVVMGRDGEEG</sequence>
<dbReference type="EMBL" id="JAUJLE010000033">
    <property type="protein sequence ID" value="KAK1001775.1"/>
    <property type="molecule type" value="Genomic_DNA"/>
</dbReference>
<organism evidence="1 2">
    <name type="scientific">Friedmanniomyces endolithicus</name>
    <dbReference type="NCBI Taxonomy" id="329885"/>
    <lineage>
        <taxon>Eukaryota</taxon>
        <taxon>Fungi</taxon>
        <taxon>Dikarya</taxon>
        <taxon>Ascomycota</taxon>
        <taxon>Pezizomycotina</taxon>
        <taxon>Dothideomycetes</taxon>
        <taxon>Dothideomycetidae</taxon>
        <taxon>Mycosphaerellales</taxon>
        <taxon>Teratosphaeriaceae</taxon>
        <taxon>Friedmanniomyces</taxon>
    </lineage>
</organism>
<dbReference type="AlphaFoldDB" id="A0AAN6QY15"/>